<evidence type="ECO:0000256" key="4">
    <source>
        <dbReference type="ARBA" id="ARBA00022989"/>
    </source>
</evidence>
<dbReference type="InterPro" id="IPR007156">
    <property type="entry name" value="MamQ_LemA"/>
</dbReference>
<evidence type="ECO:0000256" key="2">
    <source>
        <dbReference type="ARBA" id="ARBA00008854"/>
    </source>
</evidence>
<comment type="similarity">
    <text evidence="2">Belongs to the LemA family.</text>
</comment>
<accession>W4SPA9</accession>
<keyword evidence="5" id="KW-0472">Membrane</keyword>
<evidence type="ECO:0000256" key="5">
    <source>
        <dbReference type="ARBA" id="ARBA00023136"/>
    </source>
</evidence>
<dbReference type="PANTHER" id="PTHR34478">
    <property type="entry name" value="PROTEIN LEMA"/>
    <property type="match status" value="1"/>
</dbReference>
<evidence type="ECO:0000313" key="6">
    <source>
        <dbReference type="EMBL" id="GAE58018.1"/>
    </source>
</evidence>
<dbReference type="SUPFAM" id="SSF140478">
    <property type="entry name" value="LemA-like"/>
    <property type="match status" value="1"/>
</dbReference>
<dbReference type="PANTHER" id="PTHR34478:SF2">
    <property type="entry name" value="MEMBRANE PROTEIN"/>
    <property type="match status" value="1"/>
</dbReference>
<protein>
    <recommendedName>
        <fullName evidence="8">LemA family protein</fullName>
    </recommendedName>
</protein>
<reference evidence="6 7" key="1">
    <citation type="submission" date="2014-01" db="EMBL/GenBank/DDBJ databases">
        <title>Genome sequence and analysis of Xanthomonas arboricola pv. pruni.</title>
        <authorList>
            <person name="Fujikawa T."/>
            <person name="Nakazono-Nagaoka E."/>
        </authorList>
    </citation>
    <scope>NUCLEOTIDE SEQUENCE [LARGE SCALE GENOMIC DNA]</scope>
    <source>
        <strain evidence="7">MAFF 301420</strain>
    </source>
</reference>
<dbReference type="Pfam" id="PF04011">
    <property type="entry name" value="LemA"/>
    <property type="match status" value="1"/>
</dbReference>
<gene>
    <name evidence="6" type="ORF">XPR_4653</name>
</gene>
<feature type="non-terminal residue" evidence="6">
    <location>
        <position position="287"/>
    </location>
</feature>
<dbReference type="Gene3D" id="1.20.1440.20">
    <property type="entry name" value="LemA-like domain"/>
    <property type="match status" value="1"/>
</dbReference>
<evidence type="ECO:0000313" key="7">
    <source>
        <dbReference type="Proteomes" id="UP000019084"/>
    </source>
</evidence>
<evidence type="ECO:0000256" key="1">
    <source>
        <dbReference type="ARBA" id="ARBA00004167"/>
    </source>
</evidence>
<dbReference type="EMBL" id="BAVC01000390">
    <property type="protein sequence ID" value="GAE58018.1"/>
    <property type="molecule type" value="Genomic_DNA"/>
</dbReference>
<dbReference type="AlphaFoldDB" id="W4SPA9"/>
<organism evidence="6 7">
    <name type="scientific">Xanthomonas arboricola pv. pruni MAFF 301420</name>
    <dbReference type="NCBI Taxonomy" id="1418095"/>
    <lineage>
        <taxon>Bacteria</taxon>
        <taxon>Pseudomonadati</taxon>
        <taxon>Pseudomonadota</taxon>
        <taxon>Gammaproteobacteria</taxon>
        <taxon>Lysobacterales</taxon>
        <taxon>Lysobacteraceae</taxon>
        <taxon>Xanthomonas</taxon>
    </lineage>
</organism>
<comment type="caution">
    <text evidence="6">The sequence shown here is derived from an EMBL/GenBank/DDBJ whole genome shotgun (WGS) entry which is preliminary data.</text>
</comment>
<keyword evidence="4" id="KW-1133">Transmembrane helix</keyword>
<name>W4SPA9_9XANT</name>
<evidence type="ECO:0000256" key="3">
    <source>
        <dbReference type="ARBA" id="ARBA00022692"/>
    </source>
</evidence>
<evidence type="ECO:0008006" key="8">
    <source>
        <dbReference type="Google" id="ProtNLM"/>
    </source>
</evidence>
<dbReference type="Proteomes" id="UP000019084">
    <property type="component" value="Unassembled WGS sequence"/>
</dbReference>
<dbReference type="PROSITE" id="PS51257">
    <property type="entry name" value="PROKAR_LIPOPROTEIN"/>
    <property type="match status" value="1"/>
</dbReference>
<comment type="subcellular location">
    <subcellularLocation>
        <location evidence="1">Membrane</location>
        <topology evidence="1">Single-pass membrane protein</topology>
    </subcellularLocation>
</comment>
<proteinExistence type="inferred from homology"/>
<sequence length="287" mass="32612">MLRLSFNGIACMPVLIRALVLLILTVSLSGCGYNAIQQKEEGVKAGWSEVLNQYQRRADLIPNLVRTVQGYAQQERQVLTEVTNARSRVGQIQVNADDEASLKQFQQAQGELGSALSRLLVVSENYPQLKSDQSFRDLQVQLEGTENRITVARGRYIQTVQEYNTYIRSFPQVITAKIFGYQPSPISAWETKRRFRAHRRWISAISRRRSSPRRSRSRSRSQCSKHMRFAQYQILRNVPQGMSKRSLGLRWQPIDRQLDQCQLSGAAHQASALGAIRHGLRATGARA</sequence>
<dbReference type="GO" id="GO:0016020">
    <property type="term" value="C:membrane"/>
    <property type="evidence" value="ECO:0007669"/>
    <property type="project" value="UniProtKB-SubCell"/>
</dbReference>
<keyword evidence="3" id="KW-0812">Transmembrane</keyword>
<dbReference type="InterPro" id="IPR023353">
    <property type="entry name" value="LemA-like_dom_sf"/>
</dbReference>